<evidence type="ECO:0000313" key="3">
    <source>
        <dbReference type="Proteomes" id="UP000077755"/>
    </source>
</evidence>
<dbReference type="AlphaFoldDB" id="A0AAF0WDZ2"/>
<accession>A0AAF0WDZ2</accession>
<dbReference type="Gene3D" id="1.20.1280.50">
    <property type="match status" value="1"/>
</dbReference>
<sequence length="626" mass="70991">MGSPQAKRKRVYEDEDEDKLSKLPDDVIHRILSFLDAKQAVQTSVLSTRWRFVWTTLPILNFGQYQHSSPENTYNFIRHVLFNRNHQAPVSELMLCSAQSIPSDSLVEQFVDYAISHNVECLNLKLFYFHTSFKLSRLSSSSLKKLTLQVRLAEVGSQSEPECWNLPALTHLSLGLPRGNFTKQGLFLNVFDKLPGSCLTCLPALRSLNLEGWDLKLSSFAFNLPHLTTLRLTGCRNLPEIIWNFPALLSLELDGVDLPKNINCIFTTLVNLQNLKLCLTRSSMEQQHSISCPQLLNLNIVMLSYDPLYGNIKVLAPKLRNFSCVGILSITLEVPELETVNIESLIWLSREDWIYRKKLCCLLIDMLSALGNAKYLTLNLNSIEALSATDFLASLPSPFYNLEFVKLPPEYEESRISGALRSYLLGGSPKATIVTTLPLNKVNFQAVPVSVTSRKGDEHYTTQSDVKIGVYADRVRQIGCPEISNVRASSSRNSDSGLWHGHEVNLEFVGLLDIIMKNYPQTFEHSTAKSERFHTMMLNMLCTSVTEFLRTSMADFNVDIISKYKDLFADLQRWGFQLVWLLSHLNNIEQLLVSPHELHTTDSCVDDAKSKLQELQAYCLEKITEI</sequence>
<dbReference type="SUPFAM" id="SSF52047">
    <property type="entry name" value="RNI-like"/>
    <property type="match status" value="1"/>
</dbReference>
<dbReference type="PROSITE" id="PS50181">
    <property type="entry name" value="FBOX"/>
    <property type="match status" value="1"/>
</dbReference>
<reference evidence="2" key="1">
    <citation type="journal article" date="2016" name="Nat. Genet.">
        <title>A high-quality carrot genome assembly provides new insights into carotenoid accumulation and asterid genome evolution.</title>
        <authorList>
            <person name="Iorizzo M."/>
            <person name="Ellison S."/>
            <person name="Senalik D."/>
            <person name="Zeng P."/>
            <person name="Satapoomin P."/>
            <person name="Huang J."/>
            <person name="Bowman M."/>
            <person name="Iovene M."/>
            <person name="Sanseverino W."/>
            <person name="Cavagnaro P."/>
            <person name="Yildiz M."/>
            <person name="Macko-Podgorni A."/>
            <person name="Moranska E."/>
            <person name="Grzebelus E."/>
            <person name="Grzebelus D."/>
            <person name="Ashrafi H."/>
            <person name="Zheng Z."/>
            <person name="Cheng S."/>
            <person name="Spooner D."/>
            <person name="Van Deynze A."/>
            <person name="Simon P."/>
        </authorList>
    </citation>
    <scope>NUCLEOTIDE SEQUENCE</scope>
    <source>
        <tissue evidence="2">Leaf</tissue>
    </source>
</reference>
<evidence type="ECO:0000259" key="1">
    <source>
        <dbReference type="PROSITE" id="PS50181"/>
    </source>
</evidence>
<dbReference type="KEGG" id="dcr:108206256"/>
<evidence type="ECO:0000313" key="2">
    <source>
        <dbReference type="EMBL" id="WOG88175.1"/>
    </source>
</evidence>
<organism evidence="2 3">
    <name type="scientific">Daucus carota subsp. sativus</name>
    <name type="common">Carrot</name>
    <dbReference type="NCBI Taxonomy" id="79200"/>
    <lineage>
        <taxon>Eukaryota</taxon>
        <taxon>Viridiplantae</taxon>
        <taxon>Streptophyta</taxon>
        <taxon>Embryophyta</taxon>
        <taxon>Tracheophyta</taxon>
        <taxon>Spermatophyta</taxon>
        <taxon>Magnoliopsida</taxon>
        <taxon>eudicotyledons</taxon>
        <taxon>Gunneridae</taxon>
        <taxon>Pentapetalae</taxon>
        <taxon>asterids</taxon>
        <taxon>campanulids</taxon>
        <taxon>Apiales</taxon>
        <taxon>Apiaceae</taxon>
        <taxon>Apioideae</taxon>
        <taxon>Scandiceae</taxon>
        <taxon>Daucinae</taxon>
        <taxon>Daucus</taxon>
        <taxon>Daucus sect. Daucus</taxon>
    </lineage>
</organism>
<dbReference type="Gene3D" id="3.80.10.10">
    <property type="entry name" value="Ribonuclease Inhibitor"/>
    <property type="match status" value="1"/>
</dbReference>
<reference evidence="2" key="2">
    <citation type="submission" date="2022-03" db="EMBL/GenBank/DDBJ databases">
        <title>Draft title - Genomic analysis of global carrot germplasm unveils the trajectory of domestication and the origin of high carotenoid orange carrot.</title>
        <authorList>
            <person name="Iorizzo M."/>
            <person name="Ellison S."/>
            <person name="Senalik D."/>
            <person name="Macko-Podgorni A."/>
            <person name="Grzebelus D."/>
            <person name="Bostan H."/>
            <person name="Rolling W."/>
            <person name="Curaba J."/>
            <person name="Simon P."/>
        </authorList>
    </citation>
    <scope>NUCLEOTIDE SEQUENCE</scope>
    <source>
        <tissue evidence="2">Leaf</tissue>
    </source>
</reference>
<protein>
    <recommendedName>
        <fullName evidence="1">F-box domain-containing protein</fullName>
    </recommendedName>
</protein>
<proteinExistence type="predicted"/>
<dbReference type="Pfam" id="PF00646">
    <property type="entry name" value="F-box"/>
    <property type="match status" value="1"/>
</dbReference>
<gene>
    <name evidence="2" type="ORF">DCAR_0207409</name>
</gene>
<dbReference type="SUPFAM" id="SSF81383">
    <property type="entry name" value="F-box domain"/>
    <property type="match status" value="1"/>
</dbReference>
<dbReference type="Proteomes" id="UP000077755">
    <property type="component" value="Chromosome 2"/>
</dbReference>
<dbReference type="InterPro" id="IPR036047">
    <property type="entry name" value="F-box-like_dom_sf"/>
</dbReference>
<dbReference type="InterPro" id="IPR001810">
    <property type="entry name" value="F-box_dom"/>
</dbReference>
<dbReference type="CDD" id="cd22160">
    <property type="entry name" value="F-box_AtFBL13-like"/>
    <property type="match status" value="1"/>
</dbReference>
<dbReference type="EMBL" id="CP093344">
    <property type="protein sequence ID" value="WOG88175.1"/>
    <property type="molecule type" value="Genomic_DNA"/>
</dbReference>
<feature type="domain" description="F-box" evidence="1">
    <location>
        <begin position="17"/>
        <end position="51"/>
    </location>
</feature>
<keyword evidence="3" id="KW-1185">Reference proteome</keyword>
<name>A0AAF0WDZ2_DAUCS</name>
<dbReference type="InterPro" id="IPR032675">
    <property type="entry name" value="LRR_dom_sf"/>
</dbReference>
<dbReference type="PANTHER" id="PTHR34223">
    <property type="entry name" value="OS11G0201299 PROTEIN"/>
    <property type="match status" value="1"/>
</dbReference>
<dbReference type="InterPro" id="IPR053197">
    <property type="entry name" value="F-box_SCFL_complex_component"/>
</dbReference>
<dbReference type="InterPro" id="IPR053781">
    <property type="entry name" value="F-box_AtFBL13-like"/>
</dbReference>
<dbReference type="PANTHER" id="PTHR34223:SF51">
    <property type="entry name" value="OS06G0556300 PROTEIN"/>
    <property type="match status" value="1"/>
</dbReference>